<dbReference type="Proteomes" id="UP000789920">
    <property type="component" value="Unassembled WGS sequence"/>
</dbReference>
<reference evidence="1" key="1">
    <citation type="submission" date="2021-06" db="EMBL/GenBank/DDBJ databases">
        <authorList>
            <person name="Kallberg Y."/>
            <person name="Tangrot J."/>
            <person name="Rosling A."/>
        </authorList>
    </citation>
    <scope>NUCLEOTIDE SEQUENCE</scope>
    <source>
        <strain evidence="1">MA461A</strain>
    </source>
</reference>
<protein>
    <submittedName>
        <fullName evidence="1">8168_t:CDS:1</fullName>
    </submittedName>
</protein>
<comment type="caution">
    <text evidence="1">The sequence shown here is derived from an EMBL/GenBank/DDBJ whole genome shotgun (WGS) entry which is preliminary data.</text>
</comment>
<organism evidence="1 2">
    <name type="scientific">Racocetra persica</name>
    <dbReference type="NCBI Taxonomy" id="160502"/>
    <lineage>
        <taxon>Eukaryota</taxon>
        <taxon>Fungi</taxon>
        <taxon>Fungi incertae sedis</taxon>
        <taxon>Mucoromycota</taxon>
        <taxon>Glomeromycotina</taxon>
        <taxon>Glomeromycetes</taxon>
        <taxon>Diversisporales</taxon>
        <taxon>Gigasporaceae</taxon>
        <taxon>Racocetra</taxon>
    </lineage>
</organism>
<feature type="non-terminal residue" evidence="1">
    <location>
        <position position="1"/>
    </location>
</feature>
<accession>A0ACA9RF49</accession>
<proteinExistence type="predicted"/>
<keyword evidence="2" id="KW-1185">Reference proteome</keyword>
<name>A0ACA9RF49_9GLOM</name>
<evidence type="ECO:0000313" key="2">
    <source>
        <dbReference type="Proteomes" id="UP000789920"/>
    </source>
</evidence>
<dbReference type="EMBL" id="CAJVQC010051189">
    <property type="protein sequence ID" value="CAG8790066.1"/>
    <property type="molecule type" value="Genomic_DNA"/>
</dbReference>
<sequence length="82" mass="9564">HDVHHQTFGLKKNFSQPFFTFWDRVLGTYLPHNDVPKHLAEKKFSSRGITDDDGSQVLKKSETTESRTASKRYNLRSRKNLS</sequence>
<evidence type="ECO:0000313" key="1">
    <source>
        <dbReference type="EMBL" id="CAG8790066.1"/>
    </source>
</evidence>
<gene>
    <name evidence="1" type="ORF">RPERSI_LOCUS18984</name>
</gene>